<dbReference type="Pfam" id="PF04542">
    <property type="entry name" value="Sigma70_r2"/>
    <property type="match status" value="1"/>
</dbReference>
<accession>A0ABS0DA12</accession>
<feature type="domain" description="RNA polymerase sigma-70 region 2" evidence="5">
    <location>
        <begin position="45"/>
        <end position="110"/>
    </location>
</feature>
<evidence type="ECO:0000256" key="2">
    <source>
        <dbReference type="ARBA" id="ARBA00023082"/>
    </source>
</evidence>
<keyword evidence="1" id="KW-0805">Transcription regulation</keyword>
<dbReference type="SUPFAM" id="SSF88946">
    <property type="entry name" value="Sigma2 domain of RNA polymerase sigma factors"/>
    <property type="match status" value="1"/>
</dbReference>
<evidence type="ECO:0000256" key="3">
    <source>
        <dbReference type="ARBA" id="ARBA00023125"/>
    </source>
</evidence>
<dbReference type="CDD" id="cd06171">
    <property type="entry name" value="Sigma70_r4"/>
    <property type="match status" value="1"/>
</dbReference>
<evidence type="ECO:0000256" key="1">
    <source>
        <dbReference type="ARBA" id="ARBA00023015"/>
    </source>
</evidence>
<evidence type="ECO:0000313" key="7">
    <source>
        <dbReference type="EMBL" id="MBF6353714.1"/>
    </source>
</evidence>
<dbReference type="InterPro" id="IPR036388">
    <property type="entry name" value="WH-like_DNA-bd_sf"/>
</dbReference>
<dbReference type="InterPro" id="IPR014284">
    <property type="entry name" value="RNA_pol_sigma-70_dom"/>
</dbReference>
<dbReference type="InterPro" id="IPR007627">
    <property type="entry name" value="RNA_pol_sigma70_r2"/>
</dbReference>
<dbReference type="RefSeq" id="WP_195000584.1">
    <property type="nucleotide sequence ID" value="NZ_JADLQN010000001.1"/>
</dbReference>
<keyword evidence="3" id="KW-0238">DNA-binding</keyword>
<evidence type="ECO:0000256" key="4">
    <source>
        <dbReference type="ARBA" id="ARBA00023163"/>
    </source>
</evidence>
<dbReference type="InterPro" id="IPR013324">
    <property type="entry name" value="RNA_pol_sigma_r3/r4-like"/>
</dbReference>
<reference evidence="7 8" key="1">
    <citation type="submission" date="2020-10" db="EMBL/GenBank/DDBJ databases">
        <title>Identification of Nocardia species via Next-generation sequencing and recognition of intraspecies genetic diversity.</title>
        <authorList>
            <person name="Li P."/>
            <person name="Li P."/>
            <person name="Lu B."/>
        </authorList>
    </citation>
    <scope>NUCLEOTIDE SEQUENCE [LARGE SCALE GENOMIC DNA]</scope>
    <source>
        <strain evidence="7 8">BJ06-0143</strain>
    </source>
</reference>
<keyword evidence="4" id="KW-0804">Transcription</keyword>
<dbReference type="PANTHER" id="PTHR30385:SF4">
    <property type="entry name" value="RNA POLYMERASE SIGMA-E FACTOR"/>
    <property type="match status" value="1"/>
</dbReference>
<organism evidence="7 8">
    <name type="scientific">Nocardia higoensis</name>
    <dbReference type="NCBI Taxonomy" id="228599"/>
    <lineage>
        <taxon>Bacteria</taxon>
        <taxon>Bacillati</taxon>
        <taxon>Actinomycetota</taxon>
        <taxon>Actinomycetes</taxon>
        <taxon>Mycobacteriales</taxon>
        <taxon>Nocardiaceae</taxon>
        <taxon>Nocardia</taxon>
    </lineage>
</organism>
<sequence length="264" mass="29176">MAIGDRAANDIPRRADPYLGIEAALAELAQTPSSSEAARVLRQQLISRCLPLAEHIARRYTGRGATYDDLFQTANSALASSIDRFDPGLGQPFVAFAVPTVLGAVRRRYREPTFALGLARSVQEFQVLIRPTVDAMTRRLARVPTAMEIAVQLDVDLLEVTRALLAGYSRRIGAAAPDITDEVVDDSEYEVDDSEYEVMEKLVAARLLAELSEAERWVVYLRFFRHQPHTQIAEQLGISPMQVSRLLSSALAGIRETGLRPEAL</sequence>
<dbReference type="InterPro" id="IPR013325">
    <property type="entry name" value="RNA_pol_sigma_r2"/>
</dbReference>
<dbReference type="NCBIfam" id="TIGR02937">
    <property type="entry name" value="sigma70-ECF"/>
    <property type="match status" value="1"/>
</dbReference>
<protein>
    <submittedName>
        <fullName evidence="7">Sigma-70 family RNA polymerase sigma factor</fullName>
    </submittedName>
</protein>
<evidence type="ECO:0000313" key="8">
    <source>
        <dbReference type="Proteomes" id="UP000707731"/>
    </source>
</evidence>
<dbReference type="Gene3D" id="1.10.10.10">
    <property type="entry name" value="Winged helix-like DNA-binding domain superfamily/Winged helix DNA-binding domain"/>
    <property type="match status" value="2"/>
</dbReference>
<evidence type="ECO:0000259" key="6">
    <source>
        <dbReference type="Pfam" id="PF04545"/>
    </source>
</evidence>
<evidence type="ECO:0000259" key="5">
    <source>
        <dbReference type="Pfam" id="PF04542"/>
    </source>
</evidence>
<dbReference type="InterPro" id="IPR007630">
    <property type="entry name" value="RNA_pol_sigma70_r4"/>
</dbReference>
<proteinExistence type="predicted"/>
<dbReference type="EMBL" id="JADLQN010000001">
    <property type="protein sequence ID" value="MBF6353714.1"/>
    <property type="molecule type" value="Genomic_DNA"/>
</dbReference>
<dbReference type="SUPFAM" id="SSF88659">
    <property type="entry name" value="Sigma3 and sigma4 domains of RNA polymerase sigma factors"/>
    <property type="match status" value="1"/>
</dbReference>
<dbReference type="Proteomes" id="UP000707731">
    <property type="component" value="Unassembled WGS sequence"/>
</dbReference>
<keyword evidence="8" id="KW-1185">Reference proteome</keyword>
<keyword evidence="2" id="KW-0731">Sigma factor</keyword>
<dbReference type="Gene3D" id="1.20.120.1810">
    <property type="match status" value="1"/>
</dbReference>
<dbReference type="PANTHER" id="PTHR30385">
    <property type="entry name" value="SIGMA FACTOR F FLAGELLAR"/>
    <property type="match status" value="1"/>
</dbReference>
<gene>
    <name evidence="7" type="ORF">IU449_03980</name>
</gene>
<comment type="caution">
    <text evidence="7">The sequence shown here is derived from an EMBL/GenBank/DDBJ whole genome shotgun (WGS) entry which is preliminary data.</text>
</comment>
<dbReference type="Pfam" id="PF04545">
    <property type="entry name" value="Sigma70_r4"/>
    <property type="match status" value="1"/>
</dbReference>
<feature type="domain" description="RNA polymerase sigma-70 region 4" evidence="6">
    <location>
        <begin position="207"/>
        <end position="256"/>
    </location>
</feature>
<name>A0ABS0DA12_9NOCA</name>